<accession>A0A4Y9ZE84</accession>
<feature type="transmembrane region" description="Helical" evidence="9">
    <location>
        <begin position="1224"/>
        <end position="1242"/>
    </location>
</feature>
<feature type="transmembrane region" description="Helical" evidence="9">
    <location>
        <begin position="222"/>
        <end position="245"/>
    </location>
</feature>
<comment type="catalytic activity">
    <reaction evidence="7">
        <text>myo-inositol(out) + H(+)(out) = myo-inositol(in) + H(+)(in)</text>
        <dbReference type="Rhea" id="RHEA:60364"/>
        <dbReference type="ChEBI" id="CHEBI:15378"/>
        <dbReference type="ChEBI" id="CHEBI:17268"/>
    </reaction>
</comment>
<dbReference type="PANTHER" id="PTHR48022:SF68">
    <property type="entry name" value="MAJOR FACILITATOR SUPERFAMILY (MFS) PROFILE DOMAIN-CONTAINING PROTEIN-RELATED"/>
    <property type="match status" value="1"/>
</dbReference>
<dbReference type="Proteomes" id="UP000298327">
    <property type="component" value="Unassembled WGS sequence"/>
</dbReference>
<dbReference type="GO" id="GO:0005886">
    <property type="term" value="C:plasma membrane"/>
    <property type="evidence" value="ECO:0007669"/>
    <property type="project" value="InterPro"/>
</dbReference>
<dbReference type="PROSITE" id="PS00217">
    <property type="entry name" value="SUGAR_TRANSPORT_2"/>
    <property type="match status" value="1"/>
</dbReference>
<dbReference type="Gene3D" id="1.20.1250.20">
    <property type="entry name" value="MFS general substrate transporter like domains"/>
    <property type="match status" value="1"/>
</dbReference>
<feature type="transmembrane region" description="Helical" evidence="9">
    <location>
        <begin position="946"/>
        <end position="964"/>
    </location>
</feature>
<dbReference type="EMBL" id="SEOQ01000006">
    <property type="protein sequence ID" value="TFY72764.1"/>
    <property type="molecule type" value="Genomic_DNA"/>
</dbReference>
<evidence type="ECO:0000256" key="3">
    <source>
        <dbReference type="ARBA" id="ARBA00022448"/>
    </source>
</evidence>
<dbReference type="GO" id="GO:0005351">
    <property type="term" value="F:carbohydrate:proton symporter activity"/>
    <property type="evidence" value="ECO:0007669"/>
    <property type="project" value="TreeGrafter"/>
</dbReference>
<dbReference type="InterPro" id="IPR020846">
    <property type="entry name" value="MFS_dom"/>
</dbReference>
<dbReference type="PROSITE" id="PS50850">
    <property type="entry name" value="MFS"/>
    <property type="match status" value="1"/>
</dbReference>
<evidence type="ECO:0000259" key="10">
    <source>
        <dbReference type="PROSITE" id="PS50850"/>
    </source>
</evidence>
<dbReference type="SUPFAM" id="SSF103473">
    <property type="entry name" value="MFS general substrate transporter"/>
    <property type="match status" value="1"/>
</dbReference>
<feature type="transmembrane region" description="Helical" evidence="9">
    <location>
        <begin position="1193"/>
        <end position="1212"/>
    </location>
</feature>
<evidence type="ECO:0000256" key="1">
    <source>
        <dbReference type="ARBA" id="ARBA00004141"/>
    </source>
</evidence>
<organism evidence="11 12">
    <name type="scientific">Dentipellis fragilis</name>
    <dbReference type="NCBI Taxonomy" id="205917"/>
    <lineage>
        <taxon>Eukaryota</taxon>
        <taxon>Fungi</taxon>
        <taxon>Dikarya</taxon>
        <taxon>Basidiomycota</taxon>
        <taxon>Agaricomycotina</taxon>
        <taxon>Agaricomycetes</taxon>
        <taxon>Russulales</taxon>
        <taxon>Hericiaceae</taxon>
        <taxon>Dentipellis</taxon>
    </lineage>
</organism>
<dbReference type="OrthoDB" id="2544694at2759"/>
<evidence type="ECO:0000256" key="5">
    <source>
        <dbReference type="ARBA" id="ARBA00022989"/>
    </source>
</evidence>
<feature type="transmembrane region" description="Helical" evidence="9">
    <location>
        <begin position="1161"/>
        <end position="1181"/>
    </location>
</feature>
<evidence type="ECO:0000313" key="12">
    <source>
        <dbReference type="Proteomes" id="UP000298327"/>
    </source>
</evidence>
<proteinExistence type="inferred from homology"/>
<dbReference type="STRING" id="205917.A0A4Y9ZE84"/>
<feature type="transmembrane region" description="Helical" evidence="9">
    <location>
        <begin position="971"/>
        <end position="992"/>
    </location>
</feature>
<keyword evidence="3" id="KW-0813">Transport</keyword>
<feature type="region of interest" description="Disordered" evidence="8">
    <location>
        <begin position="769"/>
        <end position="788"/>
    </location>
</feature>
<evidence type="ECO:0000256" key="4">
    <source>
        <dbReference type="ARBA" id="ARBA00022692"/>
    </source>
</evidence>
<feature type="transmembrane region" description="Helical" evidence="9">
    <location>
        <begin position="882"/>
        <end position="903"/>
    </location>
</feature>
<feature type="transmembrane region" description="Helical" evidence="9">
    <location>
        <begin position="1128"/>
        <end position="1149"/>
    </location>
</feature>
<evidence type="ECO:0000256" key="6">
    <source>
        <dbReference type="ARBA" id="ARBA00023136"/>
    </source>
</evidence>
<feature type="domain" description="Major facilitator superfamily (MFS) profile" evidence="10">
    <location>
        <begin position="804"/>
        <end position="1246"/>
    </location>
</feature>
<gene>
    <name evidence="11" type="ORF">EVG20_g266</name>
</gene>
<dbReference type="PRINTS" id="PR00171">
    <property type="entry name" value="SUGRTRNSPORT"/>
</dbReference>
<sequence length="1315" mass="145429">MCGGPAWKREIVPDHKFDFVDTREFTDNGFGMRMKYLWLYIIVMKSFLVYVSDIFTAVTMLTTKSWSNQIFNSCPKTEDNGCVFIPFDVGKWLFVGCIIFSFLLLAYEARKSKKIIASRDISYAFTNVMANNYYSLRSYDHFCFFNHISQSTKKKDDLTFFVFFTFKSWKRLLLADGPRQAINGLTLYAIYLAKKDTGNWYDIGKYFAGNTFITTALTISTLFTVLVFCGSMLLLIVAAVCYIPLLCYIQGNLKEYCCHKVDKRIAEIIKRRNKQRLAKAAALARKEAAGDFSHLKNKKGEFIHQPLPQPTLPNISLEDDQDDIASIHSRGPSPSNFTSTAGDHFYAADYKAPLDYPSMPAYNQPYHQDGNSYPQFNPSAATLADEPAYEDDYGSTAHLATGGAPYAQQSDSSLPHPHQGGYVANPYDVYSGTAGGHYHAQQQQHQYLQHPPDDTGLAYDDPHQYSDHVAGHPAAAPTPYGHRSPSPGQPAPPYGDGYGGTGFHAIHPSRLLHPDCKQSMFLPAPADCWEVWLNNINVPWVDAGGKRRQHARTIDRSTDLTAPKPKSEQYIENPCEEGARAPSVVDTCYSEAQARLDAIVWSRDGHNAVKESIQKSGGCHCYPRCGAHLTMTEEIEIHSKFKLLAFKLRIPVSLCSPPALLVCVVCDCFIASGGKADWARAGSCDMRGDETGCTCWGLWRQEEGGMSPPEAPLLPNGLKFPHPFSPPFRRSVCPSAGLLVATSLSHFLASCSAIMSYEEPKDPARFKHVESDVRDARTSSPSTFDDEVTSYEPRLRGRKLTAVLAFVAGTGFTLFGYDQGVMSALLTSPQWEKTFPQTVTSDAHPNHATLQSFVVAIYEIGCLVGALSNLWIGDRLGRRKTIVLGGIIMIIGAILQTTSFSYAQMVVARVITGLGNGLNTSTVPSYHAECSSAAKRGSFIMIEGSLITFGIMISYWIDFALFWVRGSSAEWRVPISLQIILALVMIAGIGILPESPRWLVKQGRDAEAIAVISALDDKPHTDPEVRQLYHGIREAVLVEGSASEASLKELFHGGPTQNFRRAALGVIVQCFQQITGINIITYYATLLFERLGLDDVKSRIIAACNGTEYFLASLIAIVLIDRIGRRKLMLFGAFGQTLTMVLLAILGSIDTPACRIVSTVLLFVFNSFFAVGWLGMTWLYPAEIVGLRIRAPANALSTASNWIFNFMVVMVTGPSFQNISWRTYIVFACLNALLIPVVYLFFPETAGRSLEDMDLIFAIAYKENISPVKVSFRKDLPLAGSPEADEILGVDTAARKERSEKRLGDHSPSADDQSK</sequence>
<protein>
    <recommendedName>
        <fullName evidence="10">Major facilitator superfamily (MFS) profile domain-containing protein</fullName>
    </recommendedName>
</protein>
<keyword evidence="12" id="KW-1185">Reference proteome</keyword>
<feature type="transmembrane region" description="Helical" evidence="9">
    <location>
        <begin position="92"/>
        <end position="109"/>
    </location>
</feature>
<evidence type="ECO:0000256" key="7">
    <source>
        <dbReference type="ARBA" id="ARBA00049119"/>
    </source>
</evidence>
<dbReference type="Pfam" id="PF16944">
    <property type="entry name" value="KCH"/>
    <property type="match status" value="1"/>
</dbReference>
<feature type="transmembrane region" description="Helical" evidence="9">
    <location>
        <begin position="850"/>
        <end position="870"/>
    </location>
</feature>
<reference evidence="11 12" key="1">
    <citation type="submission" date="2019-02" db="EMBL/GenBank/DDBJ databases">
        <title>Genome sequencing of the rare red list fungi Dentipellis fragilis.</title>
        <authorList>
            <person name="Buettner E."/>
            <person name="Kellner H."/>
        </authorList>
    </citation>
    <scope>NUCLEOTIDE SEQUENCE [LARGE SCALE GENOMIC DNA]</scope>
    <source>
        <strain evidence="11 12">DSM 105465</strain>
    </source>
</reference>
<feature type="region of interest" description="Disordered" evidence="8">
    <location>
        <begin position="1296"/>
        <end position="1315"/>
    </location>
</feature>
<feature type="transmembrane region" description="Helical" evidence="9">
    <location>
        <begin position="1100"/>
        <end position="1121"/>
    </location>
</feature>
<name>A0A4Y9ZE84_9AGAM</name>
<dbReference type="InterPro" id="IPR003663">
    <property type="entry name" value="Sugar/inositol_transpt"/>
</dbReference>
<comment type="subcellular location">
    <subcellularLocation>
        <location evidence="1">Membrane</location>
        <topology evidence="1">Multi-pass membrane protein</topology>
    </subcellularLocation>
</comment>
<dbReference type="Pfam" id="PF00083">
    <property type="entry name" value="Sugar_tr"/>
    <property type="match status" value="1"/>
</dbReference>
<dbReference type="NCBIfam" id="TIGR00879">
    <property type="entry name" value="SP"/>
    <property type="match status" value="1"/>
</dbReference>
<feature type="compositionally biased region" description="Low complexity" evidence="8">
    <location>
        <begin position="436"/>
        <end position="450"/>
    </location>
</feature>
<dbReference type="PANTHER" id="PTHR48022">
    <property type="entry name" value="PLASTIDIC GLUCOSE TRANSPORTER 4"/>
    <property type="match status" value="1"/>
</dbReference>
<keyword evidence="4 9" id="KW-0812">Transmembrane</keyword>
<evidence type="ECO:0000256" key="9">
    <source>
        <dbReference type="SAM" id="Phobius"/>
    </source>
</evidence>
<evidence type="ECO:0000313" key="11">
    <source>
        <dbReference type="EMBL" id="TFY72764.1"/>
    </source>
</evidence>
<evidence type="ECO:0000256" key="8">
    <source>
        <dbReference type="SAM" id="MobiDB-lite"/>
    </source>
</evidence>
<dbReference type="FunFam" id="1.20.1250.20:FF:000061">
    <property type="entry name" value="MFS sugar transporter"/>
    <property type="match status" value="1"/>
</dbReference>
<feature type="compositionally biased region" description="Basic and acidic residues" evidence="8">
    <location>
        <begin position="460"/>
        <end position="470"/>
    </location>
</feature>
<dbReference type="InterPro" id="IPR005829">
    <property type="entry name" value="Sugar_transporter_CS"/>
</dbReference>
<dbReference type="PROSITE" id="PS00216">
    <property type="entry name" value="SUGAR_TRANSPORT_1"/>
    <property type="match status" value="1"/>
</dbReference>
<feature type="region of interest" description="Disordered" evidence="8">
    <location>
        <begin position="393"/>
        <end position="500"/>
    </location>
</feature>
<comment type="similarity">
    <text evidence="2">Belongs to the major facilitator superfamily. Sugar transporter (TC 2.A.1.1) family.</text>
</comment>
<feature type="transmembrane region" description="Helical" evidence="9">
    <location>
        <begin position="800"/>
        <end position="817"/>
    </location>
</feature>
<dbReference type="InterPro" id="IPR031606">
    <property type="entry name" value="Kch1/2"/>
</dbReference>
<evidence type="ECO:0000256" key="2">
    <source>
        <dbReference type="ARBA" id="ARBA00010992"/>
    </source>
</evidence>
<comment type="caution">
    <text evidence="11">The sequence shown here is derived from an EMBL/GenBank/DDBJ whole genome shotgun (WGS) entry which is preliminary data.</text>
</comment>
<keyword evidence="6 9" id="KW-0472">Membrane</keyword>
<feature type="transmembrane region" description="Helical" evidence="9">
    <location>
        <begin position="37"/>
        <end position="58"/>
    </location>
</feature>
<keyword evidence="5 9" id="KW-1133">Transmembrane helix</keyword>
<dbReference type="InterPro" id="IPR050360">
    <property type="entry name" value="MFS_Sugar_Transporters"/>
</dbReference>
<dbReference type="InterPro" id="IPR005828">
    <property type="entry name" value="MFS_sugar_transport-like"/>
</dbReference>
<dbReference type="InterPro" id="IPR036259">
    <property type="entry name" value="MFS_trans_sf"/>
</dbReference>
<dbReference type="GO" id="GO:0015079">
    <property type="term" value="F:potassium ion transmembrane transporter activity"/>
    <property type="evidence" value="ECO:0007669"/>
    <property type="project" value="InterPro"/>
</dbReference>